<keyword evidence="4 5" id="KW-0963">Cytoplasm</keyword>
<dbReference type="Gene3D" id="1.10.10.10">
    <property type="entry name" value="Winged helix-like DNA-binding domain superfamily/Winged helix DNA-binding domain"/>
    <property type="match status" value="3"/>
</dbReference>
<dbReference type="Pfam" id="PF21982">
    <property type="entry name" value="RecX_HTH1"/>
    <property type="match status" value="1"/>
</dbReference>
<evidence type="ECO:0000259" key="9">
    <source>
        <dbReference type="Pfam" id="PF21982"/>
    </source>
</evidence>
<dbReference type="GO" id="GO:0005737">
    <property type="term" value="C:cytoplasm"/>
    <property type="evidence" value="ECO:0007669"/>
    <property type="project" value="UniProtKB-SubCell"/>
</dbReference>
<evidence type="ECO:0000313" key="10">
    <source>
        <dbReference type="EMBL" id="PSW21609.1"/>
    </source>
</evidence>
<dbReference type="Pfam" id="PF21981">
    <property type="entry name" value="RecX_HTH3"/>
    <property type="match status" value="1"/>
</dbReference>
<evidence type="ECO:0000313" key="11">
    <source>
        <dbReference type="Proteomes" id="UP000240481"/>
    </source>
</evidence>
<comment type="similarity">
    <text evidence="2 5">Belongs to the RecX family.</text>
</comment>
<comment type="subcellular location">
    <subcellularLocation>
        <location evidence="1 5">Cytoplasm</location>
    </subcellularLocation>
</comment>
<evidence type="ECO:0000256" key="2">
    <source>
        <dbReference type="ARBA" id="ARBA00009695"/>
    </source>
</evidence>
<reference evidence="10 11" key="1">
    <citation type="submission" date="2018-01" db="EMBL/GenBank/DDBJ databases">
        <title>Whole genome sequencing of Histamine producing bacteria.</title>
        <authorList>
            <person name="Butler K."/>
        </authorList>
    </citation>
    <scope>NUCLEOTIDE SEQUENCE [LARGE SCALE GENOMIC DNA]</scope>
    <source>
        <strain evidence="10 11">DSM 24669</strain>
    </source>
</reference>
<dbReference type="EMBL" id="PYLZ01000015">
    <property type="protein sequence ID" value="PSW21609.1"/>
    <property type="molecule type" value="Genomic_DNA"/>
</dbReference>
<dbReference type="HAMAP" id="MF_01114">
    <property type="entry name" value="RecX"/>
    <property type="match status" value="1"/>
</dbReference>
<gene>
    <name evidence="5" type="primary">recX</name>
    <name evidence="10" type="ORF">C9I94_21300</name>
</gene>
<feature type="domain" description="RecX second three-helical" evidence="7">
    <location>
        <begin position="65"/>
        <end position="105"/>
    </location>
</feature>
<dbReference type="RefSeq" id="WP_048900605.1">
    <property type="nucleotide sequence ID" value="NZ_AP024852.1"/>
</dbReference>
<feature type="domain" description="RecX third three-helical" evidence="8">
    <location>
        <begin position="114"/>
        <end position="155"/>
    </location>
</feature>
<dbReference type="GO" id="GO:0006282">
    <property type="term" value="P:regulation of DNA repair"/>
    <property type="evidence" value="ECO:0007669"/>
    <property type="project" value="UniProtKB-UniRule"/>
</dbReference>
<keyword evidence="11" id="KW-1185">Reference proteome</keyword>
<organism evidence="10 11">
    <name type="scientific">Photobacterium swingsii</name>
    <dbReference type="NCBI Taxonomy" id="680026"/>
    <lineage>
        <taxon>Bacteria</taxon>
        <taxon>Pseudomonadati</taxon>
        <taxon>Pseudomonadota</taxon>
        <taxon>Gammaproteobacteria</taxon>
        <taxon>Vibrionales</taxon>
        <taxon>Vibrionaceae</taxon>
        <taxon>Photobacterium</taxon>
    </lineage>
</organism>
<dbReference type="InterPro" id="IPR053926">
    <property type="entry name" value="RecX_HTH_1st"/>
</dbReference>
<dbReference type="InterPro" id="IPR036388">
    <property type="entry name" value="WH-like_DNA-bd_sf"/>
</dbReference>
<dbReference type="InterPro" id="IPR053924">
    <property type="entry name" value="RecX_HTH_2nd"/>
</dbReference>
<evidence type="ECO:0000259" key="7">
    <source>
        <dbReference type="Pfam" id="PF02631"/>
    </source>
</evidence>
<dbReference type="STRING" id="680026.AB733_21320"/>
<dbReference type="Pfam" id="PF02631">
    <property type="entry name" value="RecX_HTH2"/>
    <property type="match status" value="1"/>
</dbReference>
<evidence type="ECO:0000256" key="6">
    <source>
        <dbReference type="SAM" id="MobiDB-lite"/>
    </source>
</evidence>
<sequence length="162" mass="18594">MTENTSSNSKGRAKPKKSVKEAAVGYLSRRDHAEKELRQKLIARGYSAEEVDQAIDFCQDYNWLNDVRYASITVRNGIAKGWGELRIQQEMAMKGVESSVIDQVLEAADIDWNQHACEVAQRKFGQTPIDTPKEKAKRYRFMQSRGFNFDQIAYAFGQDEEY</sequence>
<dbReference type="OrthoDB" id="7066780at2"/>
<dbReference type="AlphaFoldDB" id="A0A0J8V6J2"/>
<dbReference type="PANTHER" id="PTHR33602">
    <property type="entry name" value="REGULATORY PROTEIN RECX FAMILY PROTEIN"/>
    <property type="match status" value="1"/>
</dbReference>
<evidence type="ECO:0000256" key="3">
    <source>
        <dbReference type="ARBA" id="ARBA00018111"/>
    </source>
</evidence>
<feature type="domain" description="RecX first three-helical" evidence="9">
    <location>
        <begin position="20"/>
        <end position="58"/>
    </location>
</feature>
<evidence type="ECO:0000256" key="5">
    <source>
        <dbReference type="HAMAP-Rule" id="MF_01114"/>
    </source>
</evidence>
<evidence type="ECO:0000256" key="1">
    <source>
        <dbReference type="ARBA" id="ARBA00004496"/>
    </source>
</evidence>
<dbReference type="InterPro" id="IPR003783">
    <property type="entry name" value="Regulatory_RecX"/>
</dbReference>
<protein>
    <recommendedName>
        <fullName evidence="3 5">Regulatory protein RecX</fullName>
    </recommendedName>
</protein>
<proteinExistence type="inferred from homology"/>
<dbReference type="Proteomes" id="UP000240481">
    <property type="component" value="Unassembled WGS sequence"/>
</dbReference>
<feature type="region of interest" description="Disordered" evidence="6">
    <location>
        <begin position="1"/>
        <end position="27"/>
    </location>
</feature>
<comment type="caution">
    <text evidence="10">The sequence shown here is derived from an EMBL/GenBank/DDBJ whole genome shotgun (WGS) entry which is preliminary data.</text>
</comment>
<dbReference type="PANTHER" id="PTHR33602:SF1">
    <property type="entry name" value="REGULATORY PROTEIN RECX FAMILY PROTEIN"/>
    <property type="match status" value="1"/>
</dbReference>
<dbReference type="InterPro" id="IPR053925">
    <property type="entry name" value="RecX_HTH_3rd"/>
</dbReference>
<dbReference type="NCBIfam" id="NF001057">
    <property type="entry name" value="PRK00117.3-3"/>
    <property type="match status" value="1"/>
</dbReference>
<comment type="function">
    <text evidence="5">Modulates RecA activity.</text>
</comment>
<accession>A0A0J8V6J2</accession>
<feature type="compositionally biased region" description="Polar residues" evidence="6">
    <location>
        <begin position="1"/>
        <end position="10"/>
    </location>
</feature>
<evidence type="ECO:0000259" key="8">
    <source>
        <dbReference type="Pfam" id="PF21981"/>
    </source>
</evidence>
<name>A0A0J8V6J2_9GAMM</name>
<evidence type="ECO:0000256" key="4">
    <source>
        <dbReference type="ARBA" id="ARBA00022490"/>
    </source>
</evidence>